<dbReference type="Proteomes" id="UP000004410">
    <property type="component" value="Unassembled WGS sequence"/>
</dbReference>
<dbReference type="Pfam" id="PF02620">
    <property type="entry name" value="YceD"/>
    <property type="match status" value="1"/>
</dbReference>
<sequence length="177" mass="20023">MIMLINLSDVLSEQHKTVDETVQLEMDTFQSRTGTFPIVSKEPVHVVAEHVKGRELLIHVDTELCILIPCDRCLEDVKQEFDLNFTKHVDLNVSDADLGEGLDESNFISGYHLDVDKMLYNEILIGWPTKVLCSEDCKGICNVCGQNLNMGTCNCEDTALDPRMSVVRDLFKNFKEV</sequence>
<evidence type="ECO:0000313" key="1">
    <source>
        <dbReference type="EMBL" id="EDN76815.1"/>
    </source>
</evidence>
<dbReference type="EMBL" id="AAYG02000022">
    <property type="protein sequence ID" value="EDN76815.1"/>
    <property type="molecule type" value="Genomic_DNA"/>
</dbReference>
<name>A7B5M8_MEDG7</name>
<dbReference type="InterPro" id="IPR003772">
    <property type="entry name" value="YceD"/>
</dbReference>
<evidence type="ECO:0000313" key="2">
    <source>
        <dbReference type="Proteomes" id="UP000004410"/>
    </source>
</evidence>
<accession>A7B5M8</accession>
<protein>
    <submittedName>
        <fullName evidence="1">Putative ACR, COG1399</fullName>
    </submittedName>
</protein>
<gene>
    <name evidence="1" type="ORF">RUMGNA_02867</name>
</gene>
<dbReference type="eggNOG" id="COG1399">
    <property type="taxonomic scope" value="Bacteria"/>
</dbReference>
<proteinExistence type="predicted"/>
<reference evidence="1 2" key="1">
    <citation type="submission" date="2007-04" db="EMBL/GenBank/DDBJ databases">
        <authorList>
            <person name="Fulton L."/>
            <person name="Clifton S."/>
            <person name="Fulton B."/>
            <person name="Xu J."/>
            <person name="Minx P."/>
            <person name="Pepin K.H."/>
            <person name="Johnson M."/>
            <person name="Thiruvilangam P."/>
            <person name="Bhonagiri V."/>
            <person name="Nash W.E."/>
            <person name="Mardis E.R."/>
            <person name="Wilson R.K."/>
        </authorList>
    </citation>
    <scope>NUCLEOTIDE SEQUENCE [LARGE SCALE GENOMIC DNA]</scope>
    <source>
        <strain evidence="1 2">ATCC 29149</strain>
    </source>
</reference>
<dbReference type="PaxDb" id="411470-RUMGNA_02867"/>
<organism evidence="1 2">
    <name type="scientific">Mediterraneibacter gnavus (strain ATCC 29149 / DSM 114966 / JCM 6515 / VPI C7-9)</name>
    <name type="common">Ruminococcus gnavus</name>
    <dbReference type="NCBI Taxonomy" id="411470"/>
    <lineage>
        <taxon>Bacteria</taxon>
        <taxon>Bacillati</taxon>
        <taxon>Bacillota</taxon>
        <taxon>Clostridia</taxon>
        <taxon>Lachnospirales</taxon>
        <taxon>Lachnospiraceae</taxon>
        <taxon>Mediterraneibacter</taxon>
    </lineage>
</organism>
<comment type="caution">
    <text evidence="1">The sequence shown here is derived from an EMBL/GenBank/DDBJ whole genome shotgun (WGS) entry which is preliminary data.</text>
</comment>
<dbReference type="AlphaFoldDB" id="A7B5M8"/>
<reference evidence="1 2" key="2">
    <citation type="submission" date="2007-06" db="EMBL/GenBank/DDBJ databases">
        <title>Draft genome sequence of Ruminococcus gnavus (ATCC 29149).</title>
        <authorList>
            <person name="Sudarsanam P."/>
            <person name="Ley R."/>
            <person name="Guruge J."/>
            <person name="Turnbaugh P.J."/>
            <person name="Mahowald M."/>
            <person name="Liep D."/>
            <person name="Gordon J."/>
        </authorList>
    </citation>
    <scope>NUCLEOTIDE SEQUENCE [LARGE SCALE GENOMIC DNA]</scope>
    <source>
        <strain evidence="1 2">ATCC 29149</strain>
    </source>
</reference>